<sequence>MNEKFYHLEPTLSELDDFESKVELLVCDMRKNVIKPDINFASYLDSLKSIMDSHQQNLHNISQRVSLQNRTYKKEEFEKSLEIN</sequence>
<dbReference type="AlphaFoldDB" id="A0A3B1C1R2"/>
<evidence type="ECO:0000313" key="1">
    <source>
        <dbReference type="EMBL" id="VAX17728.1"/>
    </source>
</evidence>
<accession>A0A3B1C1R2</accession>
<dbReference type="EMBL" id="UOGD01000083">
    <property type="protein sequence ID" value="VAX17728.1"/>
    <property type="molecule type" value="Genomic_DNA"/>
</dbReference>
<protein>
    <submittedName>
        <fullName evidence="1">Uncharacterized protein</fullName>
    </submittedName>
</protein>
<organism evidence="1">
    <name type="scientific">hydrothermal vent metagenome</name>
    <dbReference type="NCBI Taxonomy" id="652676"/>
    <lineage>
        <taxon>unclassified sequences</taxon>
        <taxon>metagenomes</taxon>
        <taxon>ecological metagenomes</taxon>
    </lineage>
</organism>
<reference evidence="1" key="1">
    <citation type="submission" date="2018-06" db="EMBL/GenBank/DDBJ databases">
        <authorList>
            <person name="Zhirakovskaya E."/>
        </authorList>
    </citation>
    <scope>NUCLEOTIDE SEQUENCE</scope>
</reference>
<proteinExistence type="predicted"/>
<name>A0A3B1C1R2_9ZZZZ</name>
<gene>
    <name evidence="1" type="ORF">MNBD_IGNAVI01-2989</name>
</gene>